<gene>
    <name evidence="1" type="ORF">EA797_20550</name>
</gene>
<name>A0A3M2HD19_9GAMM</name>
<evidence type="ECO:0000313" key="2">
    <source>
        <dbReference type="Proteomes" id="UP000269774"/>
    </source>
</evidence>
<comment type="caution">
    <text evidence="1">The sequence shown here is derived from an EMBL/GenBank/DDBJ whole genome shotgun (WGS) entry which is preliminary data.</text>
</comment>
<dbReference type="Proteomes" id="UP000269774">
    <property type="component" value="Unassembled WGS sequence"/>
</dbReference>
<reference evidence="1 2" key="1">
    <citation type="submission" date="2018-10" db="EMBL/GenBank/DDBJ databases">
        <title>Pseudomonas zhaodongensis NEAU-ST5-21(T) genome.</title>
        <authorList>
            <person name="Peng J."/>
            <person name="Liu Z.-P."/>
        </authorList>
    </citation>
    <scope>NUCLEOTIDE SEQUENCE [LARGE SCALE GENOMIC DNA]</scope>
    <source>
        <strain evidence="1 2">NEAU-ST5-21</strain>
    </source>
</reference>
<proteinExistence type="predicted"/>
<keyword evidence="2" id="KW-1185">Reference proteome</keyword>
<organism evidence="1 2">
    <name type="scientific">Stutzerimonas zhaodongensis</name>
    <dbReference type="NCBI Taxonomy" id="1176257"/>
    <lineage>
        <taxon>Bacteria</taxon>
        <taxon>Pseudomonadati</taxon>
        <taxon>Pseudomonadota</taxon>
        <taxon>Gammaproteobacteria</taxon>
        <taxon>Pseudomonadales</taxon>
        <taxon>Pseudomonadaceae</taxon>
        <taxon>Stutzerimonas</taxon>
    </lineage>
</organism>
<evidence type="ECO:0000313" key="1">
    <source>
        <dbReference type="EMBL" id="RMH87646.1"/>
    </source>
</evidence>
<dbReference type="AlphaFoldDB" id="A0A3M2HD19"/>
<dbReference type="EMBL" id="RFFM01000009">
    <property type="protein sequence ID" value="RMH87646.1"/>
    <property type="molecule type" value="Genomic_DNA"/>
</dbReference>
<accession>A0A3M2HD19</accession>
<sequence>MSTKLFPICLTAFFIAGCADKAPSNEPLSLAQNEEHLVGIWAMVPLRNGIANVVEYRADGKALLHPFNCAEPGQPEVEQSDYHVADDGQTIHVSSALDEFDLKVLEFNRRTMRLGLHVAGSDLTFAYLKVEKAAPLCALYQMENLQAKATPYQQSDFVPAPRVPARPDLDRFLGKWAIDTGQVQIEIRRDDDGEAFLYQANSENWRHLYNAVHWVGDELHYQSYAYSEKESLYRHPYHKSQHATIMQAQPDGLMKHSFFIGETRHDLVLKRVSD</sequence>
<dbReference type="PROSITE" id="PS51257">
    <property type="entry name" value="PROKAR_LIPOPROTEIN"/>
    <property type="match status" value="1"/>
</dbReference>
<protein>
    <submittedName>
        <fullName evidence="1">Uncharacterized protein</fullName>
    </submittedName>
</protein>